<dbReference type="GO" id="GO:0016787">
    <property type="term" value="F:hydrolase activity"/>
    <property type="evidence" value="ECO:0007669"/>
    <property type="project" value="UniProtKB-KW"/>
</dbReference>
<evidence type="ECO:0000313" key="10">
    <source>
        <dbReference type="EMBL" id="KAG7359102.1"/>
    </source>
</evidence>
<keyword evidence="11" id="KW-1185">Reference proteome</keyword>
<dbReference type="GO" id="GO:0005524">
    <property type="term" value="F:ATP binding"/>
    <property type="evidence" value="ECO:0007669"/>
    <property type="project" value="UniProtKB-KW"/>
</dbReference>
<dbReference type="InterPro" id="IPR050079">
    <property type="entry name" value="DEAD_box_RNA_helicase"/>
</dbReference>
<feature type="domain" description="Helicase C-terminal" evidence="8">
    <location>
        <begin position="583"/>
        <end position="734"/>
    </location>
</feature>
<dbReference type="PANTHER" id="PTHR47959">
    <property type="entry name" value="ATP-DEPENDENT RNA HELICASE RHLE-RELATED"/>
    <property type="match status" value="1"/>
</dbReference>
<evidence type="ECO:0000313" key="11">
    <source>
        <dbReference type="Proteomes" id="UP000693970"/>
    </source>
</evidence>
<dbReference type="AlphaFoldDB" id="A0A9K3LBQ6"/>
<gene>
    <name evidence="10" type="ORF">IV203_015691</name>
</gene>
<comment type="caution">
    <text evidence="10">The sequence shown here is derived from an EMBL/GenBank/DDBJ whole genome shotgun (WGS) entry which is preliminary data.</text>
</comment>
<accession>A0A9K3LBQ6</accession>
<feature type="compositionally biased region" description="Basic and acidic residues" evidence="6">
    <location>
        <begin position="105"/>
        <end position="115"/>
    </location>
</feature>
<evidence type="ECO:0000256" key="1">
    <source>
        <dbReference type="ARBA" id="ARBA00022741"/>
    </source>
</evidence>
<dbReference type="SMART" id="SM00487">
    <property type="entry name" value="DEXDc"/>
    <property type="match status" value="1"/>
</dbReference>
<dbReference type="GO" id="GO:0003724">
    <property type="term" value="F:RNA helicase activity"/>
    <property type="evidence" value="ECO:0007669"/>
    <property type="project" value="InterPro"/>
</dbReference>
<dbReference type="Pfam" id="PF00271">
    <property type="entry name" value="Helicase_C"/>
    <property type="match status" value="1"/>
</dbReference>
<evidence type="ECO:0000256" key="5">
    <source>
        <dbReference type="PROSITE-ProRule" id="PRU00552"/>
    </source>
</evidence>
<sequence>MGKNRQKKRPLPSSSFETAWKPVPVFLSGDDSKVSGETDSKDAEETLANNHYDNIKLSRQAEKDLPMNPGEDCAMFYGLEVLDSSHYEVVGSGSSKRLIIMERSSEERKVTKQEQELAEPDTGAIDSESRKKRKKEKKVSKSKTEDRTVDTEVCQPKSTKMMHTKGQLSSNGDVGSSAGEEKETSFSPEQLAAIQSSWREASGGAHLHDSLVESLCRLGFETPTPIQAATLSASILGRRNLVGAAPTGSGKTIAFLLPILNHLLLEQDIGGTVDSESQVRNRSSSVQALIMTPTRELATQIHSECDKLLPGQCVTLVGGIALVKQKRLLDTKKPPIVIATPGRLWAMLSSGDHTHLRDLSSIRFLVLDEADRLTQEHSFPQLIEILDAVHTANPRETEDDEETNAINDESYLDDEDGDRLLGLPGVRGEAQLTMLTDSILDGIEAQKGSTIPQSREVADGEFPDEDSDEDDGESSVESSASVHKEKVHRQTFIFSATLTLPFTSTKNKGTTKAGKRSKKLGLDGGIAEILEKTRAMGETKVVDLSSTSSNEASLRGNAIPGVRLPSGLSLEQIKCTQRHKDSHLYAYLMTTEQGASGPCLVFCNSIAAVRRVGATLQTLGLPVRILHAHMEQRARFKAVESLKTSDCRTVVVSTDVAARGLDIPSVSTVVHYDVARAVDTFVHRSGRTARGMGEGAVGSSISLVAPAEDKAHRKIVESLGVTFIKVLLDGRLLAASQERTNLASKIISADEMQQKANSHNRWFLEKAKEAELDLDEGLLEDDNNRSEQERQQLLEAKRARVRLSQLLAEPMKKQKFGKFLSTNSEAISKGLGQMSTKSST</sequence>
<keyword evidence="4" id="KW-0067">ATP-binding</keyword>
<keyword evidence="3 10" id="KW-0347">Helicase</keyword>
<evidence type="ECO:0000259" key="9">
    <source>
        <dbReference type="PROSITE" id="PS51195"/>
    </source>
</evidence>
<evidence type="ECO:0000256" key="4">
    <source>
        <dbReference type="ARBA" id="ARBA00022840"/>
    </source>
</evidence>
<dbReference type="EMBL" id="JAGRRH010000014">
    <property type="protein sequence ID" value="KAG7359102.1"/>
    <property type="molecule type" value="Genomic_DNA"/>
</dbReference>
<feature type="domain" description="Helicase ATP-binding" evidence="7">
    <location>
        <begin position="232"/>
        <end position="412"/>
    </location>
</feature>
<feature type="compositionally biased region" description="Basic and acidic residues" evidence="6">
    <location>
        <begin position="30"/>
        <end position="44"/>
    </location>
</feature>
<feature type="domain" description="DEAD-box RNA helicase Q" evidence="9">
    <location>
        <begin position="200"/>
        <end position="228"/>
    </location>
</feature>
<dbReference type="GO" id="GO:0003676">
    <property type="term" value="F:nucleic acid binding"/>
    <property type="evidence" value="ECO:0007669"/>
    <property type="project" value="InterPro"/>
</dbReference>
<organism evidence="10 11">
    <name type="scientific">Nitzschia inconspicua</name>
    <dbReference type="NCBI Taxonomy" id="303405"/>
    <lineage>
        <taxon>Eukaryota</taxon>
        <taxon>Sar</taxon>
        <taxon>Stramenopiles</taxon>
        <taxon>Ochrophyta</taxon>
        <taxon>Bacillariophyta</taxon>
        <taxon>Bacillariophyceae</taxon>
        <taxon>Bacillariophycidae</taxon>
        <taxon>Bacillariales</taxon>
        <taxon>Bacillariaceae</taxon>
        <taxon>Nitzschia</taxon>
    </lineage>
</organism>
<evidence type="ECO:0000256" key="6">
    <source>
        <dbReference type="SAM" id="MobiDB-lite"/>
    </source>
</evidence>
<dbReference type="CDD" id="cd18787">
    <property type="entry name" value="SF2_C_DEAD"/>
    <property type="match status" value="1"/>
</dbReference>
<dbReference type="InterPro" id="IPR011545">
    <property type="entry name" value="DEAD/DEAH_box_helicase_dom"/>
</dbReference>
<keyword evidence="1" id="KW-0547">Nucleotide-binding</keyword>
<feature type="compositionally biased region" description="Basic residues" evidence="6">
    <location>
        <begin position="130"/>
        <end position="141"/>
    </location>
</feature>
<feature type="region of interest" description="Disordered" evidence="6">
    <location>
        <begin position="27"/>
        <end position="52"/>
    </location>
</feature>
<dbReference type="SMART" id="SM00490">
    <property type="entry name" value="HELICc"/>
    <property type="match status" value="1"/>
</dbReference>
<reference evidence="10" key="1">
    <citation type="journal article" date="2021" name="Sci. Rep.">
        <title>Diploid genomic architecture of Nitzschia inconspicua, an elite biomass production diatom.</title>
        <authorList>
            <person name="Oliver A."/>
            <person name="Podell S."/>
            <person name="Pinowska A."/>
            <person name="Traller J.C."/>
            <person name="Smith S.R."/>
            <person name="McClure R."/>
            <person name="Beliaev A."/>
            <person name="Bohutskyi P."/>
            <person name="Hill E.A."/>
            <person name="Rabines A."/>
            <person name="Zheng H."/>
            <person name="Allen L.Z."/>
            <person name="Kuo A."/>
            <person name="Grigoriev I.V."/>
            <person name="Allen A.E."/>
            <person name="Hazlebeck D."/>
            <person name="Allen E.E."/>
        </authorList>
    </citation>
    <scope>NUCLEOTIDE SEQUENCE</scope>
    <source>
        <strain evidence="10">Hildebrandi</strain>
    </source>
</reference>
<evidence type="ECO:0000259" key="7">
    <source>
        <dbReference type="PROSITE" id="PS51192"/>
    </source>
</evidence>
<evidence type="ECO:0000256" key="2">
    <source>
        <dbReference type="ARBA" id="ARBA00022801"/>
    </source>
</evidence>
<evidence type="ECO:0000256" key="3">
    <source>
        <dbReference type="ARBA" id="ARBA00022806"/>
    </source>
</evidence>
<dbReference type="Proteomes" id="UP000693970">
    <property type="component" value="Unassembled WGS sequence"/>
</dbReference>
<proteinExistence type="predicted"/>
<feature type="region of interest" description="Disordered" evidence="6">
    <location>
        <begin position="105"/>
        <end position="190"/>
    </location>
</feature>
<evidence type="ECO:0000259" key="8">
    <source>
        <dbReference type="PROSITE" id="PS51194"/>
    </source>
</evidence>
<dbReference type="Pfam" id="PF00270">
    <property type="entry name" value="DEAD"/>
    <property type="match status" value="1"/>
</dbReference>
<dbReference type="InterPro" id="IPR014001">
    <property type="entry name" value="Helicase_ATP-bd"/>
</dbReference>
<dbReference type="OrthoDB" id="4310724at2759"/>
<dbReference type="PROSITE" id="PS51195">
    <property type="entry name" value="Q_MOTIF"/>
    <property type="match status" value="1"/>
</dbReference>
<dbReference type="PROSITE" id="PS51194">
    <property type="entry name" value="HELICASE_CTER"/>
    <property type="match status" value="1"/>
</dbReference>
<feature type="region of interest" description="Disordered" evidence="6">
    <location>
        <begin position="444"/>
        <end position="483"/>
    </location>
</feature>
<dbReference type="PROSITE" id="PS00039">
    <property type="entry name" value="DEAD_ATP_HELICASE"/>
    <property type="match status" value="1"/>
</dbReference>
<protein>
    <submittedName>
        <fullName evidence="10">DEAD/DEAH box helicase domain protein</fullName>
    </submittedName>
</protein>
<dbReference type="InterPro" id="IPR014014">
    <property type="entry name" value="RNA_helicase_DEAD_Q_motif"/>
</dbReference>
<keyword evidence="2" id="KW-0378">Hydrolase</keyword>
<dbReference type="GO" id="GO:0005829">
    <property type="term" value="C:cytosol"/>
    <property type="evidence" value="ECO:0007669"/>
    <property type="project" value="TreeGrafter"/>
</dbReference>
<name>A0A9K3LBQ6_9STRA</name>
<dbReference type="PANTHER" id="PTHR47959:SF1">
    <property type="entry name" value="ATP-DEPENDENT RNA HELICASE DBPA"/>
    <property type="match status" value="1"/>
</dbReference>
<feature type="short sequence motif" description="Q motif" evidence="5">
    <location>
        <begin position="200"/>
        <end position="228"/>
    </location>
</feature>
<feature type="compositionally biased region" description="Acidic residues" evidence="6">
    <location>
        <begin position="459"/>
        <end position="474"/>
    </location>
</feature>
<reference evidence="10" key="2">
    <citation type="submission" date="2021-04" db="EMBL/GenBank/DDBJ databases">
        <authorList>
            <person name="Podell S."/>
        </authorList>
    </citation>
    <scope>NUCLEOTIDE SEQUENCE</scope>
    <source>
        <strain evidence="10">Hildebrandi</strain>
    </source>
</reference>
<dbReference type="InterPro" id="IPR000629">
    <property type="entry name" value="RNA-helicase_DEAD-box_CS"/>
</dbReference>
<dbReference type="InterPro" id="IPR001650">
    <property type="entry name" value="Helicase_C-like"/>
</dbReference>
<dbReference type="PROSITE" id="PS51192">
    <property type="entry name" value="HELICASE_ATP_BIND_1"/>
    <property type="match status" value="1"/>
</dbReference>